<dbReference type="PROSITE" id="PS51257">
    <property type="entry name" value="PROKAR_LIPOPROTEIN"/>
    <property type="match status" value="1"/>
</dbReference>
<dbReference type="STRING" id="234267.Acid_3802"/>
<accession>Q01ZZ3</accession>
<name>Q01ZZ3_SOLUE</name>
<dbReference type="InParanoid" id="Q01ZZ3"/>
<dbReference type="eggNOG" id="ENOG5033GMP">
    <property type="taxonomic scope" value="Bacteria"/>
</dbReference>
<reference evidence="1" key="1">
    <citation type="submission" date="2006-10" db="EMBL/GenBank/DDBJ databases">
        <title>Complete sequence of Solibacter usitatus Ellin6076.</title>
        <authorList>
            <consortium name="US DOE Joint Genome Institute"/>
            <person name="Copeland A."/>
            <person name="Lucas S."/>
            <person name="Lapidus A."/>
            <person name="Barry K."/>
            <person name="Detter J.C."/>
            <person name="Glavina del Rio T."/>
            <person name="Hammon N."/>
            <person name="Israni S."/>
            <person name="Dalin E."/>
            <person name="Tice H."/>
            <person name="Pitluck S."/>
            <person name="Thompson L.S."/>
            <person name="Brettin T."/>
            <person name="Bruce D."/>
            <person name="Han C."/>
            <person name="Tapia R."/>
            <person name="Gilna P."/>
            <person name="Schmutz J."/>
            <person name="Larimer F."/>
            <person name="Land M."/>
            <person name="Hauser L."/>
            <person name="Kyrpides N."/>
            <person name="Mikhailova N."/>
            <person name="Janssen P.H."/>
            <person name="Kuske C.R."/>
            <person name="Richardson P."/>
        </authorList>
    </citation>
    <scope>NUCLEOTIDE SEQUENCE</scope>
    <source>
        <strain evidence="1">Ellin6076</strain>
    </source>
</reference>
<organism evidence="1">
    <name type="scientific">Solibacter usitatus (strain Ellin6076)</name>
    <dbReference type="NCBI Taxonomy" id="234267"/>
    <lineage>
        <taxon>Bacteria</taxon>
        <taxon>Pseudomonadati</taxon>
        <taxon>Acidobacteriota</taxon>
        <taxon>Terriglobia</taxon>
        <taxon>Bryobacterales</taxon>
        <taxon>Solibacteraceae</taxon>
        <taxon>Candidatus Solibacter</taxon>
    </lineage>
</organism>
<sequence precursor="true">MRKQRSLSLVLALTVWMTSCTTPEAVRKFTAAAKDSTALFPPVARDITASCIRTQLAERPLTEIADVGTEAMAACKPLADQEPNLLGALKVLTAYFGALNELAAEGVASYDKEIDQLAASIQSAGALGAPEVQAVKGLAKFLFNAAASGYQRKHLGRALKDADADVAVLTRALGKIVGTDYDRLLRIEQDALRTRYREALVADKNPSTVAQALLQDRWRADLATLDGKRRAAKDVVAMLEKIREGHHKLAEQVDHWSTAEFVKTLNPYTANIRGLAADFRTAF</sequence>
<evidence type="ECO:0000313" key="1">
    <source>
        <dbReference type="EMBL" id="ABJ84772.1"/>
    </source>
</evidence>
<dbReference type="EMBL" id="CP000473">
    <property type="protein sequence ID" value="ABJ84772.1"/>
    <property type="molecule type" value="Genomic_DNA"/>
</dbReference>
<dbReference type="AlphaFoldDB" id="Q01ZZ3"/>
<dbReference type="KEGG" id="sus:Acid_3802"/>
<proteinExistence type="predicted"/>
<protein>
    <recommendedName>
        <fullName evidence="2">Lipoprotein</fullName>
    </recommendedName>
</protein>
<dbReference type="HOGENOM" id="CLU_983181_0_0_0"/>
<evidence type="ECO:0008006" key="2">
    <source>
        <dbReference type="Google" id="ProtNLM"/>
    </source>
</evidence>
<gene>
    <name evidence="1" type="ordered locus">Acid_3802</name>
</gene>